<dbReference type="GO" id="GO:0005102">
    <property type="term" value="F:signaling receptor binding"/>
    <property type="evidence" value="ECO:0007669"/>
    <property type="project" value="TreeGrafter"/>
</dbReference>
<evidence type="ECO:0000256" key="3">
    <source>
        <dbReference type="ARBA" id="ARBA00022927"/>
    </source>
</evidence>
<keyword evidence="13" id="KW-0812">Transmembrane</keyword>
<dbReference type="PANTHER" id="PTHR23058:SF0">
    <property type="entry name" value="PEROXISOMAL MEMBRANE PROTEIN PEX14"/>
    <property type="match status" value="1"/>
</dbReference>
<evidence type="ECO:0000259" key="14">
    <source>
        <dbReference type="Pfam" id="PF04695"/>
    </source>
</evidence>
<evidence type="ECO:0000256" key="9">
    <source>
        <dbReference type="ARBA" id="ARBA00046271"/>
    </source>
</evidence>
<feature type="compositionally biased region" description="Low complexity" evidence="12">
    <location>
        <begin position="235"/>
        <end position="250"/>
    </location>
</feature>
<keyword evidence="16" id="KW-1185">Reference proteome</keyword>
<keyword evidence="5 10" id="KW-0472">Membrane</keyword>
<dbReference type="AlphaFoldDB" id="A0A015KC35"/>
<evidence type="ECO:0000256" key="1">
    <source>
        <dbReference type="ARBA" id="ARBA00005443"/>
    </source>
</evidence>
<evidence type="ECO:0000256" key="11">
    <source>
        <dbReference type="SAM" id="Coils"/>
    </source>
</evidence>
<dbReference type="HOGENOM" id="CLU_045718_1_0_1"/>
<feature type="transmembrane region" description="Helical" evidence="13">
    <location>
        <begin position="83"/>
        <end position="101"/>
    </location>
</feature>
<dbReference type="PANTHER" id="PTHR23058">
    <property type="entry name" value="PEROXISOMAL MEMBRANE PROTEIN PEX14"/>
    <property type="match status" value="1"/>
</dbReference>
<keyword evidence="4" id="KW-0811">Translocation</keyword>
<keyword evidence="2 10" id="KW-0813">Transport</keyword>
<evidence type="ECO:0000256" key="13">
    <source>
        <dbReference type="SAM" id="Phobius"/>
    </source>
</evidence>
<dbReference type="STRING" id="1432141.A0A015KC35"/>
<dbReference type="GO" id="GO:0016560">
    <property type="term" value="P:protein import into peroxisome matrix, docking"/>
    <property type="evidence" value="ECO:0007669"/>
    <property type="project" value="UniProtKB-UniRule"/>
</dbReference>
<evidence type="ECO:0000256" key="2">
    <source>
        <dbReference type="ARBA" id="ARBA00022448"/>
    </source>
</evidence>
<dbReference type="OrthoDB" id="5549158at2759"/>
<comment type="similarity">
    <text evidence="1 10">Belongs to the peroxin-14 family.</text>
</comment>
<comment type="function">
    <text evidence="10">Component of the PEX13-PEX14 docking complex, a translocon channel that specifically mediates the import of peroxisomal cargo proteins bound to PEX5 receptor. The PEX13-PEX14 docking complex forms a large import pore which can be opened to a diameter of about 9 nm. Mechanistically, PEX5 receptor along with cargo proteins associates with the PEX14 subunit of the PEX13-PEX14 docking complex in the cytosol, leading to the insertion of the receptor into the organelle membrane with the concomitant translocation of the cargo into the peroxisome matrix.</text>
</comment>
<keyword evidence="6 10" id="KW-0576">Peroxisome</keyword>
<organism evidence="15 16">
    <name type="scientific">Rhizophagus irregularis (strain DAOM 197198w)</name>
    <name type="common">Glomus intraradices</name>
    <dbReference type="NCBI Taxonomy" id="1432141"/>
    <lineage>
        <taxon>Eukaryota</taxon>
        <taxon>Fungi</taxon>
        <taxon>Fungi incertae sedis</taxon>
        <taxon>Mucoromycota</taxon>
        <taxon>Glomeromycotina</taxon>
        <taxon>Glomeromycetes</taxon>
        <taxon>Glomerales</taxon>
        <taxon>Glomeraceae</taxon>
        <taxon>Rhizophagus</taxon>
    </lineage>
</organism>
<evidence type="ECO:0000256" key="4">
    <source>
        <dbReference type="ARBA" id="ARBA00023010"/>
    </source>
</evidence>
<evidence type="ECO:0000256" key="6">
    <source>
        <dbReference type="ARBA" id="ARBA00023140"/>
    </source>
</evidence>
<dbReference type="Pfam" id="PF04695">
    <property type="entry name" value="Pex14_N"/>
    <property type="match status" value="1"/>
</dbReference>
<feature type="coiled-coil region" evidence="11">
    <location>
        <begin position="114"/>
        <end position="223"/>
    </location>
</feature>
<dbReference type="Proteomes" id="UP000022910">
    <property type="component" value="Unassembled WGS sequence"/>
</dbReference>
<evidence type="ECO:0000313" key="16">
    <source>
        <dbReference type="Proteomes" id="UP000022910"/>
    </source>
</evidence>
<dbReference type="GO" id="GO:1990429">
    <property type="term" value="C:peroxisomal importomer complex"/>
    <property type="evidence" value="ECO:0007669"/>
    <property type="project" value="TreeGrafter"/>
</dbReference>
<accession>A0A015KC35</accession>
<dbReference type="InterPro" id="IPR006785">
    <property type="entry name" value="Pex14_N"/>
</dbReference>
<name>A0A015KC35_RHIIW</name>
<keyword evidence="3 10" id="KW-0653">Protein transport</keyword>
<evidence type="ECO:0000313" key="15">
    <source>
        <dbReference type="EMBL" id="EXX57051.1"/>
    </source>
</evidence>
<dbReference type="OMA" id="YNQWQPP"/>
<evidence type="ECO:0000256" key="8">
    <source>
        <dbReference type="ARBA" id="ARBA00029691"/>
    </source>
</evidence>
<dbReference type="GO" id="GO:0005778">
    <property type="term" value="C:peroxisomal membrane"/>
    <property type="evidence" value="ECO:0007669"/>
    <property type="project" value="UniProtKB-SubCell"/>
</dbReference>
<proteinExistence type="inferred from homology"/>
<dbReference type="InterPro" id="IPR025655">
    <property type="entry name" value="PEX14"/>
</dbReference>
<dbReference type="SMR" id="A0A015KC35"/>
<keyword evidence="13" id="KW-1133">Transmembrane helix</keyword>
<feature type="compositionally biased region" description="Polar residues" evidence="12">
    <location>
        <begin position="279"/>
        <end position="315"/>
    </location>
</feature>
<sequence length="315" mass="34645">MSAIRQELVQSAINFLKDPQVQNSPLQKRVAFLESKGLTSDEIEEAMRLVKGGSPSVAAPPPPSNQVVIAQPPPVSRMDWRDFFIAAVLIGGIGYAIVEVAKRYILPLLKTPTANELERDKQALNDQFTAASETLDIVKSDTQIAKKTIEEQAYRMKESLETLDKMMNDIKQQEVKREADMKILKEEVDAIRELIPKLLEKSKDSQSQSLSELQQELKSLKSLLLNRRPNSTIGTTTTETLASPTSLTTSPMYNTIIPPVSSPFPGVTTSRPSIPPWQMGTNNTSTIKVPVEQTSSEQNGTSTALTSDGAENNAH</sequence>
<feature type="region of interest" description="Disordered" evidence="12">
    <location>
        <begin position="228"/>
        <end position="250"/>
    </location>
</feature>
<evidence type="ECO:0000256" key="5">
    <source>
        <dbReference type="ARBA" id="ARBA00023136"/>
    </source>
</evidence>
<keyword evidence="11" id="KW-0175">Coiled coil</keyword>
<evidence type="ECO:0000256" key="10">
    <source>
        <dbReference type="RuleBase" id="RU367032"/>
    </source>
</evidence>
<comment type="caution">
    <text evidence="15">The sequence shown here is derived from an EMBL/GenBank/DDBJ whole genome shotgun (WGS) entry which is preliminary data.</text>
</comment>
<gene>
    <name evidence="15" type="ORF">RirG_210640</name>
</gene>
<dbReference type="Gene3D" id="1.10.10.10">
    <property type="entry name" value="Winged helix-like DNA-binding domain superfamily/Winged helix DNA-binding domain"/>
    <property type="match status" value="1"/>
</dbReference>
<feature type="domain" description="Peroxisome membrane anchor protein Pex14p N-terminal" evidence="14">
    <location>
        <begin position="5"/>
        <end position="48"/>
    </location>
</feature>
<feature type="region of interest" description="Disordered" evidence="12">
    <location>
        <begin position="264"/>
        <end position="315"/>
    </location>
</feature>
<evidence type="ECO:0000256" key="12">
    <source>
        <dbReference type="SAM" id="MobiDB-lite"/>
    </source>
</evidence>
<protein>
    <recommendedName>
        <fullName evidence="7 10">Peroxisomal membrane protein PEX14</fullName>
    </recommendedName>
    <alternativeName>
        <fullName evidence="8 10">Peroxin-14</fullName>
    </alternativeName>
</protein>
<evidence type="ECO:0000256" key="7">
    <source>
        <dbReference type="ARBA" id="ARBA00029502"/>
    </source>
</evidence>
<comment type="subcellular location">
    <subcellularLocation>
        <location evidence="9 10">Peroxisome membrane</location>
    </subcellularLocation>
</comment>
<reference evidence="15 16" key="1">
    <citation type="submission" date="2014-02" db="EMBL/GenBank/DDBJ databases">
        <title>Single nucleus genome sequencing reveals high similarity among nuclei of an endomycorrhizal fungus.</title>
        <authorList>
            <person name="Lin K."/>
            <person name="Geurts R."/>
            <person name="Zhang Z."/>
            <person name="Limpens E."/>
            <person name="Saunders D.G."/>
            <person name="Mu D."/>
            <person name="Pang E."/>
            <person name="Cao H."/>
            <person name="Cha H."/>
            <person name="Lin T."/>
            <person name="Zhou Q."/>
            <person name="Shang Y."/>
            <person name="Li Y."/>
            <person name="Ivanov S."/>
            <person name="Sharma T."/>
            <person name="Velzen R.V."/>
            <person name="Ruijter N.D."/>
            <person name="Aanen D.K."/>
            <person name="Win J."/>
            <person name="Kamoun S."/>
            <person name="Bisseling T."/>
            <person name="Huang S."/>
        </authorList>
    </citation>
    <scope>NUCLEOTIDE SEQUENCE [LARGE SCALE GENOMIC DNA]</scope>
    <source>
        <strain evidence="16">DAOM197198w</strain>
    </source>
</reference>
<dbReference type="EMBL" id="JEMT01027454">
    <property type="protein sequence ID" value="EXX57051.1"/>
    <property type="molecule type" value="Genomic_DNA"/>
</dbReference>
<dbReference type="InterPro" id="IPR036388">
    <property type="entry name" value="WH-like_DNA-bd_sf"/>
</dbReference>